<proteinExistence type="inferred from homology"/>
<dbReference type="GO" id="GO:0005975">
    <property type="term" value="P:carbohydrate metabolic process"/>
    <property type="evidence" value="ECO:0007669"/>
    <property type="project" value="InterPro"/>
</dbReference>
<comment type="similarity">
    <text evidence="1">Belongs to the SIS family. GutQ/KpsF subfamily.</text>
</comment>
<accession>A0AAV3WQI6</accession>
<reference evidence="5" key="1">
    <citation type="submission" date="2019-08" db="EMBL/GenBank/DDBJ databases">
        <title>Marinilactibacillus psychrotolerans M13-2T whole genome sequencing project.</title>
        <authorList>
            <person name="Ishikawa M."/>
            <person name="Suzuki T."/>
            <person name="Matsutani M."/>
        </authorList>
    </citation>
    <scope>NUCLEOTIDE SEQUENCE</scope>
    <source>
        <strain evidence="5">M13-2T</strain>
    </source>
</reference>
<evidence type="ECO:0000313" key="5">
    <source>
        <dbReference type="EMBL" id="GEQ35497.1"/>
    </source>
</evidence>
<dbReference type="GO" id="GO:1901135">
    <property type="term" value="P:carbohydrate derivative metabolic process"/>
    <property type="evidence" value="ECO:0007669"/>
    <property type="project" value="InterPro"/>
</dbReference>
<dbReference type="SUPFAM" id="SSF53697">
    <property type="entry name" value="SIS domain"/>
    <property type="match status" value="1"/>
</dbReference>
<evidence type="ECO:0000313" key="6">
    <source>
        <dbReference type="Proteomes" id="UP000887127"/>
    </source>
</evidence>
<dbReference type="GO" id="GO:0019146">
    <property type="term" value="F:arabinose-5-phosphate isomerase activity"/>
    <property type="evidence" value="ECO:0007669"/>
    <property type="project" value="UniProtKB-ARBA"/>
</dbReference>
<organism evidence="5 6">
    <name type="scientific">Marinilactibacillus psychrotolerans</name>
    <dbReference type="NCBI Taxonomy" id="191770"/>
    <lineage>
        <taxon>Bacteria</taxon>
        <taxon>Bacillati</taxon>
        <taxon>Bacillota</taxon>
        <taxon>Bacilli</taxon>
        <taxon>Lactobacillales</taxon>
        <taxon>Carnobacteriaceae</taxon>
        <taxon>Marinilactibacillus</taxon>
    </lineage>
</organism>
<name>A0AAV3WQI6_9LACT</name>
<protein>
    <submittedName>
        <fullName evidence="5">Arabinose 5-phosphate isomerase</fullName>
    </submittedName>
</protein>
<dbReference type="AlphaFoldDB" id="A0AAV3WQI6"/>
<keyword evidence="5" id="KW-0413">Isomerase</keyword>
<sequence>MINILEEAKRIIDIEALALKDLSIQIGDEFAKVIEVIANVEGKVVVVGVGKSGHIGQKIAATLSSTGTPSFFMHAAEGLHGDLGMIEKKDIVILISNSGETSELVFLLPSLNQIKPVKIALTSNKYSTLAKAANYSLIYQYDKEADYLNVAPTTSSTLTLAIGDALAGTVAKLKAFDKENFHLYHPGGSLGKQLEKKI</sequence>
<dbReference type="CDD" id="cd05014">
    <property type="entry name" value="SIS_Kpsf"/>
    <property type="match status" value="1"/>
</dbReference>
<dbReference type="InterPro" id="IPR046348">
    <property type="entry name" value="SIS_dom_sf"/>
</dbReference>
<gene>
    <name evidence="5" type="ORF">M132T_10050</name>
</gene>
<evidence type="ECO:0000256" key="1">
    <source>
        <dbReference type="ARBA" id="ARBA00008165"/>
    </source>
</evidence>
<evidence type="ECO:0000256" key="3">
    <source>
        <dbReference type="ARBA" id="ARBA00023122"/>
    </source>
</evidence>
<dbReference type="Proteomes" id="UP000887127">
    <property type="component" value="Unassembled WGS sequence"/>
</dbReference>
<evidence type="ECO:0000259" key="4">
    <source>
        <dbReference type="PROSITE" id="PS51464"/>
    </source>
</evidence>
<dbReference type="GO" id="GO:0097367">
    <property type="term" value="F:carbohydrate derivative binding"/>
    <property type="evidence" value="ECO:0007669"/>
    <property type="project" value="InterPro"/>
</dbReference>
<dbReference type="GeneID" id="96911929"/>
<evidence type="ECO:0000256" key="2">
    <source>
        <dbReference type="ARBA" id="ARBA00022737"/>
    </source>
</evidence>
<dbReference type="EMBL" id="BKBI01000006">
    <property type="protein sequence ID" value="GEQ35497.1"/>
    <property type="molecule type" value="Genomic_DNA"/>
</dbReference>
<keyword evidence="3" id="KW-0129">CBS domain</keyword>
<keyword evidence="2" id="KW-0677">Repeat</keyword>
<dbReference type="PROSITE" id="PS51464">
    <property type="entry name" value="SIS"/>
    <property type="match status" value="1"/>
</dbReference>
<dbReference type="NCBIfam" id="TIGR00393">
    <property type="entry name" value="kpsF"/>
    <property type="match status" value="1"/>
</dbReference>
<dbReference type="InterPro" id="IPR004800">
    <property type="entry name" value="KdsD/KpsF-type"/>
</dbReference>
<dbReference type="Gene3D" id="3.40.50.10490">
    <property type="entry name" value="Glucose-6-phosphate isomerase like protein, domain 1"/>
    <property type="match status" value="1"/>
</dbReference>
<dbReference type="PANTHER" id="PTHR38418">
    <property type="entry name" value="SUGAR ISOMERASE, KPSF/GUTQ (AFU_ORTHOLOGUE AFUA_6G08860)"/>
    <property type="match status" value="1"/>
</dbReference>
<comment type="caution">
    <text evidence="5">The sequence shown here is derived from an EMBL/GenBank/DDBJ whole genome shotgun (WGS) entry which is preliminary data.</text>
</comment>
<dbReference type="FunFam" id="3.40.50.10490:FF:000011">
    <property type="entry name" value="Arabinose 5-phosphate isomerase"/>
    <property type="match status" value="1"/>
</dbReference>
<feature type="domain" description="SIS" evidence="4">
    <location>
        <begin position="33"/>
        <end position="176"/>
    </location>
</feature>
<dbReference type="RefSeq" id="WP_236048814.1">
    <property type="nucleotide sequence ID" value="NZ_BJVX01000015.1"/>
</dbReference>
<dbReference type="Pfam" id="PF01380">
    <property type="entry name" value="SIS"/>
    <property type="match status" value="1"/>
</dbReference>
<dbReference type="InterPro" id="IPR001347">
    <property type="entry name" value="SIS_dom"/>
</dbReference>
<dbReference type="InterPro" id="IPR035474">
    <property type="entry name" value="SIS_Kpsf"/>
</dbReference>
<dbReference type="PANTHER" id="PTHR38418:SF2">
    <property type="entry name" value="SUGAR ISOMERASE, KPSF_GUTQ (AFU_ORTHOLOGUE AFUA_6G08860)"/>
    <property type="match status" value="1"/>
</dbReference>